<dbReference type="EMBL" id="HBIZ01040152">
    <property type="protein sequence ID" value="CAE0773027.1"/>
    <property type="molecule type" value="Transcribed_RNA"/>
</dbReference>
<feature type="region of interest" description="Disordered" evidence="1">
    <location>
        <begin position="1"/>
        <end position="27"/>
    </location>
</feature>
<dbReference type="AlphaFoldDB" id="A0A7S4F4E1"/>
<protein>
    <submittedName>
        <fullName evidence="3">Uncharacterized protein</fullName>
    </submittedName>
</protein>
<evidence type="ECO:0000313" key="3">
    <source>
        <dbReference type="EMBL" id="CAE0773027.1"/>
    </source>
</evidence>
<feature type="transmembrane region" description="Helical" evidence="2">
    <location>
        <begin position="214"/>
        <end position="237"/>
    </location>
</feature>
<evidence type="ECO:0000256" key="2">
    <source>
        <dbReference type="SAM" id="Phobius"/>
    </source>
</evidence>
<name>A0A7S4F4E1_CHRCT</name>
<keyword evidence="2" id="KW-0812">Transmembrane</keyword>
<feature type="transmembrane region" description="Helical" evidence="2">
    <location>
        <begin position="249"/>
        <end position="268"/>
    </location>
</feature>
<evidence type="ECO:0000256" key="1">
    <source>
        <dbReference type="SAM" id="MobiDB-lite"/>
    </source>
</evidence>
<proteinExistence type="predicted"/>
<accession>A0A7S4F4E1</accession>
<gene>
    <name evidence="3" type="ORF">PCAR00345_LOCUS25639</name>
</gene>
<feature type="transmembrane region" description="Helical" evidence="2">
    <location>
        <begin position="169"/>
        <end position="193"/>
    </location>
</feature>
<reference evidence="3" key="1">
    <citation type="submission" date="2021-01" db="EMBL/GenBank/DDBJ databases">
        <authorList>
            <person name="Corre E."/>
            <person name="Pelletier E."/>
            <person name="Niang G."/>
            <person name="Scheremetjew M."/>
            <person name="Finn R."/>
            <person name="Kale V."/>
            <person name="Holt S."/>
            <person name="Cochrane G."/>
            <person name="Meng A."/>
            <person name="Brown T."/>
            <person name="Cohen L."/>
        </authorList>
    </citation>
    <scope>NUCLEOTIDE SEQUENCE</scope>
    <source>
        <strain evidence="3">CCMP645</strain>
    </source>
</reference>
<keyword evidence="2" id="KW-1133">Transmembrane helix</keyword>
<sequence length="310" mass="33575">MTTTPSTTADDDAASGWEDAGSGSGSSGMLEVEVVPCYSGFFGECETCDAQGSCICGGNSDGFSDFILMDRTQWYEPRLLCTVNSTAIRALYVISTAAAFGVLIYCIRTMQVQAAIARKCRASYLEHRPLVLLLFGSISLIFSIVMSVWKLADPSLIQAVDVLPSSIEFLRMATFIPMTQIHAFHIMVIAAGTQMTTLGQRQVDDIIRTKKSTMVFQALAGTIFSFITLLTAVLSKAGYHSIELQTTMFLSRFALDVAGSSTAIAIAIRDARFFNRWFGASIQAAQVQLFFFGGVALLGTGAYEHSHCFA</sequence>
<feature type="transmembrane region" description="Helical" evidence="2">
    <location>
        <begin position="90"/>
        <end position="108"/>
    </location>
</feature>
<feature type="transmembrane region" description="Helical" evidence="2">
    <location>
        <begin position="129"/>
        <end position="149"/>
    </location>
</feature>
<organism evidence="3">
    <name type="scientific">Chrysotila carterae</name>
    <name type="common">Marine alga</name>
    <name type="synonym">Syracosphaera carterae</name>
    <dbReference type="NCBI Taxonomy" id="13221"/>
    <lineage>
        <taxon>Eukaryota</taxon>
        <taxon>Haptista</taxon>
        <taxon>Haptophyta</taxon>
        <taxon>Prymnesiophyceae</taxon>
        <taxon>Isochrysidales</taxon>
        <taxon>Isochrysidaceae</taxon>
        <taxon>Chrysotila</taxon>
    </lineage>
</organism>
<keyword evidence="2" id="KW-0472">Membrane</keyword>